<dbReference type="InterPro" id="IPR005238">
    <property type="entry name" value="ComB-like"/>
</dbReference>
<dbReference type="EMBL" id="SMFR01000003">
    <property type="protein sequence ID" value="TCJ95464.1"/>
    <property type="molecule type" value="Genomic_DNA"/>
</dbReference>
<evidence type="ECO:0000313" key="8">
    <source>
        <dbReference type="EMBL" id="TCJ95464.1"/>
    </source>
</evidence>
<dbReference type="RefSeq" id="WP_084472950.1">
    <property type="nucleotide sequence ID" value="NZ_SMFR01000003.1"/>
</dbReference>
<dbReference type="InterPro" id="IPR036702">
    <property type="entry name" value="ComB-like_sf"/>
</dbReference>
<keyword evidence="9" id="KW-1185">Reference proteome</keyword>
<dbReference type="Proteomes" id="UP000294856">
    <property type="component" value="Unassembled WGS sequence"/>
</dbReference>
<evidence type="ECO:0000256" key="3">
    <source>
        <dbReference type="ARBA" id="ARBA00012953"/>
    </source>
</evidence>
<dbReference type="Gene3D" id="3.90.1560.10">
    <property type="entry name" value="ComB-like"/>
    <property type="match status" value="1"/>
</dbReference>
<dbReference type="GO" id="GO:0000287">
    <property type="term" value="F:magnesium ion binding"/>
    <property type="evidence" value="ECO:0007669"/>
    <property type="project" value="InterPro"/>
</dbReference>
<dbReference type="STRING" id="1210063.GCA_001612665_04151"/>
<dbReference type="AlphaFoldDB" id="A0A4R1FPN1"/>
<accession>A0A4R1FPN1</accession>
<dbReference type="EC" id="3.1.3.71" evidence="3"/>
<keyword evidence="6" id="KW-0460">Magnesium</keyword>
<dbReference type="Pfam" id="PF04029">
    <property type="entry name" value="2-ph_phosp"/>
    <property type="match status" value="1"/>
</dbReference>
<dbReference type="GO" id="GO:0050532">
    <property type="term" value="F:2-phosphosulfolactate phosphatase activity"/>
    <property type="evidence" value="ECO:0007669"/>
    <property type="project" value="UniProtKB-EC"/>
</dbReference>
<dbReference type="SUPFAM" id="SSF142823">
    <property type="entry name" value="ComB-like"/>
    <property type="match status" value="1"/>
</dbReference>
<evidence type="ECO:0000256" key="1">
    <source>
        <dbReference type="ARBA" id="ARBA00001946"/>
    </source>
</evidence>
<comment type="catalytic activity">
    <reaction evidence="7">
        <text>(2R)-O-phospho-3-sulfolactate + H2O = (2R)-3-sulfolactate + phosphate</text>
        <dbReference type="Rhea" id="RHEA:23416"/>
        <dbReference type="ChEBI" id="CHEBI:15377"/>
        <dbReference type="ChEBI" id="CHEBI:15597"/>
        <dbReference type="ChEBI" id="CHEBI:43474"/>
        <dbReference type="ChEBI" id="CHEBI:58738"/>
        <dbReference type="EC" id="3.1.3.71"/>
    </reaction>
</comment>
<dbReference type="PANTHER" id="PTHR37311">
    <property type="entry name" value="2-PHOSPHOSULFOLACTATE PHOSPHATASE-RELATED"/>
    <property type="match status" value="1"/>
</dbReference>
<evidence type="ECO:0000256" key="7">
    <source>
        <dbReference type="ARBA" id="ARBA00033711"/>
    </source>
</evidence>
<keyword evidence="5" id="KW-0378">Hydrolase</keyword>
<dbReference type="OrthoDB" id="8588453at2"/>
<sequence>MGSPPQWARQDGFGIRAEWGRTGAAVLGPGAGCLVVIDVLSFTTSVSVATAAGTAVFPYRWRDASARAFATENAADLAVGRQEAGPWSLSPAAIRRAPFTPRLVLPSPNGSTIAAAVEGTPVVAACLRNVSAVADWLLAQHWGTPDRPIAIIPAGEHWPGADTVRPALEDWLGAGALAAALIDRGLATPSPEARAAAATFDATADVAATITECASGRELAAIGFADDVAIAIERDADATVPVLTDNAFTNNAFVDRRIR</sequence>
<evidence type="ECO:0000256" key="5">
    <source>
        <dbReference type="ARBA" id="ARBA00022801"/>
    </source>
</evidence>
<comment type="similarity">
    <text evidence="2">Belongs to the ComB family.</text>
</comment>
<reference evidence="8 9" key="1">
    <citation type="submission" date="2019-03" db="EMBL/GenBank/DDBJ databases">
        <title>Genomic Encyclopedia of Type Strains, Phase IV (KMG-IV): sequencing the most valuable type-strain genomes for metagenomic binning, comparative biology and taxonomic classification.</title>
        <authorList>
            <person name="Goeker M."/>
        </authorList>
    </citation>
    <scope>NUCLEOTIDE SEQUENCE [LARGE SCALE GENOMIC DNA]</scope>
    <source>
        <strain evidence="8 9">DSM 44684</strain>
    </source>
</reference>
<gene>
    <name evidence="8" type="ORF">DFR71_4379</name>
</gene>
<protein>
    <recommendedName>
        <fullName evidence="4">Probable 2-phosphosulfolactate phosphatase</fullName>
        <ecNumber evidence="3">3.1.3.71</ecNumber>
    </recommendedName>
</protein>
<evidence type="ECO:0000256" key="4">
    <source>
        <dbReference type="ARBA" id="ARBA00021948"/>
    </source>
</evidence>
<evidence type="ECO:0000256" key="2">
    <source>
        <dbReference type="ARBA" id="ARBA00009997"/>
    </source>
</evidence>
<proteinExistence type="inferred from homology"/>
<dbReference type="GO" id="GO:0050545">
    <property type="term" value="F:sulfopyruvate decarboxylase activity"/>
    <property type="evidence" value="ECO:0007669"/>
    <property type="project" value="TreeGrafter"/>
</dbReference>
<evidence type="ECO:0000256" key="6">
    <source>
        <dbReference type="ARBA" id="ARBA00022842"/>
    </source>
</evidence>
<dbReference type="PANTHER" id="PTHR37311:SF1">
    <property type="entry name" value="2-PHOSPHOSULFOLACTATE PHOSPHATASE-RELATED"/>
    <property type="match status" value="1"/>
</dbReference>
<name>A0A4R1FPN1_9NOCA</name>
<comment type="caution">
    <text evidence="8">The sequence shown here is derived from an EMBL/GenBank/DDBJ whole genome shotgun (WGS) entry which is preliminary data.</text>
</comment>
<organism evidence="8 9">
    <name type="scientific">Nocardia alba</name>
    <dbReference type="NCBI Taxonomy" id="225051"/>
    <lineage>
        <taxon>Bacteria</taxon>
        <taxon>Bacillati</taxon>
        <taxon>Actinomycetota</taxon>
        <taxon>Actinomycetes</taxon>
        <taxon>Mycobacteriales</taxon>
        <taxon>Nocardiaceae</taxon>
        <taxon>Nocardia</taxon>
    </lineage>
</organism>
<comment type="cofactor">
    <cofactor evidence="1">
        <name>Mg(2+)</name>
        <dbReference type="ChEBI" id="CHEBI:18420"/>
    </cofactor>
</comment>
<evidence type="ECO:0000313" key="9">
    <source>
        <dbReference type="Proteomes" id="UP000294856"/>
    </source>
</evidence>